<feature type="domain" description="Mycothiol-dependent maleylpyruvate isomerase metal-binding" evidence="2">
    <location>
        <begin position="50"/>
        <end position="135"/>
    </location>
</feature>
<proteinExistence type="predicted"/>
<evidence type="ECO:0000256" key="1">
    <source>
        <dbReference type="SAM" id="MobiDB-lite"/>
    </source>
</evidence>
<dbReference type="Proteomes" id="UP000305546">
    <property type="component" value="Unassembled WGS sequence"/>
</dbReference>
<dbReference type="Gene3D" id="1.20.120.450">
    <property type="entry name" value="dinb family like domain"/>
    <property type="match status" value="1"/>
</dbReference>
<evidence type="ECO:0000259" key="2">
    <source>
        <dbReference type="Pfam" id="PF11716"/>
    </source>
</evidence>
<comment type="caution">
    <text evidence="3">The sequence shown here is derived from an EMBL/GenBank/DDBJ whole genome shotgun (WGS) entry which is preliminary data.</text>
</comment>
<dbReference type="GO" id="GO:0046872">
    <property type="term" value="F:metal ion binding"/>
    <property type="evidence" value="ECO:0007669"/>
    <property type="project" value="InterPro"/>
</dbReference>
<name>A0A5C4M502_9PSEU</name>
<reference evidence="3 4" key="1">
    <citation type="submission" date="2019-06" db="EMBL/GenBank/DDBJ databases">
        <title>Amycolatopsis alkalitolerans sp. nov., isolated from Gastrodia elata Blume.</title>
        <authorList>
            <person name="Narsing Rao M.P."/>
            <person name="Li W.J."/>
        </authorList>
    </citation>
    <scope>NUCLEOTIDE SEQUENCE [LARGE SCALE GENOMIC DNA]</scope>
    <source>
        <strain evidence="3 4">SYSUP0005</strain>
    </source>
</reference>
<evidence type="ECO:0000313" key="3">
    <source>
        <dbReference type="EMBL" id="TNC27792.1"/>
    </source>
</evidence>
<dbReference type="Pfam" id="PF11716">
    <property type="entry name" value="MDMPI_N"/>
    <property type="match status" value="1"/>
</dbReference>
<dbReference type="SUPFAM" id="SSF109854">
    <property type="entry name" value="DinB/YfiT-like putative metalloenzymes"/>
    <property type="match status" value="1"/>
</dbReference>
<protein>
    <recommendedName>
        <fullName evidence="2">Mycothiol-dependent maleylpyruvate isomerase metal-binding domain-containing protein</fullName>
    </recommendedName>
</protein>
<organism evidence="3 4">
    <name type="scientific">Amycolatopsis alkalitolerans</name>
    <dbReference type="NCBI Taxonomy" id="2547244"/>
    <lineage>
        <taxon>Bacteria</taxon>
        <taxon>Bacillati</taxon>
        <taxon>Actinomycetota</taxon>
        <taxon>Actinomycetes</taxon>
        <taxon>Pseudonocardiales</taxon>
        <taxon>Pseudonocardiaceae</taxon>
        <taxon>Amycolatopsis</taxon>
    </lineage>
</organism>
<dbReference type="InterPro" id="IPR024344">
    <property type="entry name" value="MDMPI_metal-binding"/>
</dbReference>
<feature type="region of interest" description="Disordered" evidence="1">
    <location>
        <begin position="1"/>
        <end position="32"/>
    </location>
</feature>
<dbReference type="EMBL" id="VDFW01000005">
    <property type="protein sequence ID" value="TNC27792.1"/>
    <property type="molecule type" value="Genomic_DNA"/>
</dbReference>
<dbReference type="AlphaFoldDB" id="A0A5C4M502"/>
<dbReference type="InterPro" id="IPR034660">
    <property type="entry name" value="DinB/YfiT-like"/>
</dbReference>
<evidence type="ECO:0000313" key="4">
    <source>
        <dbReference type="Proteomes" id="UP000305546"/>
    </source>
</evidence>
<feature type="compositionally biased region" description="Low complexity" evidence="1">
    <location>
        <begin position="14"/>
        <end position="25"/>
    </location>
</feature>
<keyword evidence="4" id="KW-1185">Reference proteome</keyword>
<accession>A0A5C4M502</accession>
<gene>
    <name evidence="3" type="ORF">FG385_08780</name>
</gene>
<sequence length="208" mass="22636">MGCTTRSPARAIWSRSPAGNSSSPTSAPPNSPRISVAIGQAATDVDIALLHEVTEDFAAYLSEVTDGDLAAATPCALWTVEDLYHHMVDLNLRFARAVGHPPPPPRECLPRETIYRDSARHAAHALARANGSAPRDAFESHLTNTVVHTWDLAQAIRIDFDPPWPDVLDIALNCVRRTQPRADGEGWAFLPCGSAMEEILVRSGRAWI</sequence>